<dbReference type="GO" id="GO:0061542">
    <property type="term" value="F:3-demethylubiquinol 3-O-methyltransferase activity"/>
    <property type="evidence" value="ECO:0007669"/>
    <property type="project" value="UniProtKB-EC"/>
</dbReference>
<evidence type="ECO:0000259" key="5">
    <source>
        <dbReference type="Pfam" id="PF08241"/>
    </source>
</evidence>
<organism evidence="6 7">
    <name type="scientific">Angustibacter luteus</name>
    <dbReference type="NCBI Taxonomy" id="658456"/>
    <lineage>
        <taxon>Bacteria</taxon>
        <taxon>Bacillati</taxon>
        <taxon>Actinomycetota</taxon>
        <taxon>Actinomycetes</taxon>
        <taxon>Kineosporiales</taxon>
        <taxon>Kineosporiaceae</taxon>
    </lineage>
</organism>
<dbReference type="CDD" id="cd02440">
    <property type="entry name" value="AdoMet_MTases"/>
    <property type="match status" value="1"/>
</dbReference>
<feature type="region of interest" description="Disordered" evidence="4">
    <location>
        <begin position="1"/>
        <end position="23"/>
    </location>
</feature>
<dbReference type="GO" id="GO:0032259">
    <property type="term" value="P:methylation"/>
    <property type="evidence" value="ECO:0007669"/>
    <property type="project" value="UniProtKB-KW"/>
</dbReference>
<name>A0ABW1JDG8_9ACTN</name>
<gene>
    <name evidence="6" type="ORF">ACFQDO_08215</name>
</gene>
<dbReference type="InterPro" id="IPR029063">
    <property type="entry name" value="SAM-dependent_MTases_sf"/>
</dbReference>
<accession>A0ABW1JDG8</accession>
<dbReference type="Gene3D" id="3.40.50.150">
    <property type="entry name" value="Vaccinia Virus protein VP39"/>
    <property type="match status" value="1"/>
</dbReference>
<dbReference type="Proteomes" id="UP001596189">
    <property type="component" value="Unassembled WGS sequence"/>
</dbReference>
<dbReference type="EC" id="2.1.1.64" evidence="6"/>
<dbReference type="GO" id="GO:0102208">
    <property type="term" value="F:2-polyprenyl-6-hydroxyphenol methylase activity"/>
    <property type="evidence" value="ECO:0007669"/>
    <property type="project" value="UniProtKB-EC"/>
</dbReference>
<keyword evidence="7" id="KW-1185">Reference proteome</keyword>
<dbReference type="Pfam" id="PF08241">
    <property type="entry name" value="Methyltransf_11"/>
    <property type="match status" value="1"/>
</dbReference>
<dbReference type="PANTHER" id="PTHR43464:SF19">
    <property type="entry name" value="UBIQUINONE BIOSYNTHESIS O-METHYLTRANSFERASE, MITOCHONDRIAL"/>
    <property type="match status" value="1"/>
</dbReference>
<evidence type="ECO:0000256" key="4">
    <source>
        <dbReference type="SAM" id="MobiDB-lite"/>
    </source>
</evidence>
<evidence type="ECO:0000256" key="1">
    <source>
        <dbReference type="ARBA" id="ARBA00022603"/>
    </source>
</evidence>
<keyword evidence="3" id="KW-0949">S-adenosyl-L-methionine</keyword>
<evidence type="ECO:0000313" key="6">
    <source>
        <dbReference type="EMBL" id="MFC6007111.1"/>
    </source>
</evidence>
<dbReference type="InterPro" id="IPR013216">
    <property type="entry name" value="Methyltransf_11"/>
</dbReference>
<keyword evidence="2 6" id="KW-0808">Transferase</keyword>
<dbReference type="PANTHER" id="PTHR43464">
    <property type="entry name" value="METHYLTRANSFERASE"/>
    <property type="match status" value="1"/>
</dbReference>
<evidence type="ECO:0000313" key="7">
    <source>
        <dbReference type="Proteomes" id="UP001596189"/>
    </source>
</evidence>
<dbReference type="RefSeq" id="WP_345715916.1">
    <property type="nucleotide sequence ID" value="NZ_BAABFP010000004.1"/>
</dbReference>
<dbReference type="EC" id="2.1.1.222" evidence="6"/>
<keyword evidence="1 6" id="KW-0489">Methyltransferase</keyword>
<proteinExistence type="predicted"/>
<reference evidence="7" key="1">
    <citation type="journal article" date="2019" name="Int. J. Syst. Evol. Microbiol.">
        <title>The Global Catalogue of Microorganisms (GCM) 10K type strain sequencing project: providing services to taxonomists for standard genome sequencing and annotation.</title>
        <authorList>
            <consortium name="The Broad Institute Genomics Platform"/>
            <consortium name="The Broad Institute Genome Sequencing Center for Infectious Disease"/>
            <person name="Wu L."/>
            <person name="Ma J."/>
        </authorList>
    </citation>
    <scope>NUCLEOTIDE SEQUENCE [LARGE SCALE GENOMIC DNA]</scope>
    <source>
        <strain evidence="7">KACC 14249</strain>
    </source>
</reference>
<protein>
    <submittedName>
        <fullName evidence="6">Class I SAM-dependent methyltransferase</fullName>
        <ecNumber evidence="6">2.1.1.222</ecNumber>
        <ecNumber evidence="6">2.1.1.64</ecNumber>
    </submittedName>
</protein>
<dbReference type="SUPFAM" id="SSF53335">
    <property type="entry name" value="S-adenosyl-L-methionine-dependent methyltransferases"/>
    <property type="match status" value="1"/>
</dbReference>
<feature type="domain" description="Methyltransferase type 11" evidence="5">
    <location>
        <begin position="52"/>
        <end position="149"/>
    </location>
</feature>
<evidence type="ECO:0000256" key="2">
    <source>
        <dbReference type="ARBA" id="ARBA00022679"/>
    </source>
</evidence>
<dbReference type="EMBL" id="JBHSRD010000003">
    <property type="protein sequence ID" value="MFC6007111.1"/>
    <property type="molecule type" value="Genomic_DNA"/>
</dbReference>
<sequence>MSTEAREIWDAEATSFDDEPDHGLRDPETRAAWEQLLAELLPAIPHPLRVADLGCGTGSLAVLMAARGHHVHGLDVSPVMVEQARAKAQDAGLSAEGATFAVGDAAFPDLPAGAFDVVLCRHVLWALPDARAVVSRWTDLLAPGGRLVLVEGFWFTGAGLHQDQTVDLLDPRLVLRRSELLPDRALWGKEISDERFVVAADRE</sequence>
<evidence type="ECO:0000256" key="3">
    <source>
        <dbReference type="ARBA" id="ARBA00022691"/>
    </source>
</evidence>
<comment type="caution">
    <text evidence="6">The sequence shown here is derived from an EMBL/GenBank/DDBJ whole genome shotgun (WGS) entry which is preliminary data.</text>
</comment>